<sequence>MNIQEYIESGILESYLLGATNAAETAEVERLAEEYPAIQMELMALQGTLENYALQFQQEPPVALKDRVMEAIKKEYTNTENTGWQTLEIPTASKPESNIKPLKATNTWRMAASWVLLALSIAGNVWFFSNWQKSEGKLLALETQNQILAQEGQTLKANYQEEIAILQNPNVKVIPLAGQPDFPNAKALVYFDKTSEAVYLSGLNLPSVPSGKQYQLWAIVDGKPVDAGMIEGNASILKMKSFSNAVAFAISLETTGGSTTEAGPKGAICVMGAV</sequence>
<evidence type="ECO:0000256" key="8">
    <source>
        <dbReference type="ARBA" id="ARBA00030803"/>
    </source>
</evidence>
<evidence type="ECO:0000256" key="3">
    <source>
        <dbReference type="ARBA" id="ARBA00022475"/>
    </source>
</evidence>
<dbReference type="GO" id="GO:0006417">
    <property type="term" value="P:regulation of translation"/>
    <property type="evidence" value="ECO:0007669"/>
    <property type="project" value="TreeGrafter"/>
</dbReference>
<dbReference type="GO" id="GO:0016989">
    <property type="term" value="F:sigma factor antagonist activity"/>
    <property type="evidence" value="ECO:0007669"/>
    <property type="project" value="TreeGrafter"/>
</dbReference>
<dbReference type="InterPro" id="IPR051474">
    <property type="entry name" value="Anti-sigma-K/W_factor"/>
</dbReference>
<keyword evidence="5" id="KW-1133">Transmembrane helix</keyword>
<dbReference type="InterPro" id="IPR018764">
    <property type="entry name" value="RskA_C"/>
</dbReference>
<keyword evidence="6" id="KW-0472">Membrane</keyword>
<dbReference type="AlphaFoldDB" id="A0A841EWZ3"/>
<evidence type="ECO:0000313" key="10">
    <source>
        <dbReference type="EMBL" id="MBB6005128.1"/>
    </source>
</evidence>
<evidence type="ECO:0000256" key="2">
    <source>
        <dbReference type="ARBA" id="ARBA00004236"/>
    </source>
</evidence>
<evidence type="ECO:0000256" key="7">
    <source>
        <dbReference type="ARBA" id="ARBA00029829"/>
    </source>
</evidence>
<dbReference type="InterPro" id="IPR041916">
    <property type="entry name" value="Anti_sigma_zinc_sf"/>
</dbReference>
<evidence type="ECO:0000256" key="1">
    <source>
        <dbReference type="ARBA" id="ARBA00004167"/>
    </source>
</evidence>
<comment type="subcellular location">
    <subcellularLocation>
        <location evidence="2">Cell membrane</location>
    </subcellularLocation>
    <subcellularLocation>
        <location evidence="1">Membrane</location>
        <topology evidence="1">Single-pass membrane protein</topology>
    </subcellularLocation>
</comment>
<dbReference type="Gene3D" id="1.10.10.1320">
    <property type="entry name" value="Anti-sigma factor, zinc-finger domain"/>
    <property type="match status" value="1"/>
</dbReference>
<dbReference type="EMBL" id="JACHKT010000036">
    <property type="protein sequence ID" value="MBB6005128.1"/>
    <property type="molecule type" value="Genomic_DNA"/>
</dbReference>
<evidence type="ECO:0000256" key="4">
    <source>
        <dbReference type="ARBA" id="ARBA00022692"/>
    </source>
</evidence>
<name>A0A841EWZ3_9BACT</name>
<keyword evidence="11" id="KW-1185">Reference proteome</keyword>
<dbReference type="Pfam" id="PF10099">
    <property type="entry name" value="RskA_C"/>
    <property type="match status" value="1"/>
</dbReference>
<organism evidence="10 11">
    <name type="scientific">Arcicella rosea</name>
    <dbReference type="NCBI Taxonomy" id="502909"/>
    <lineage>
        <taxon>Bacteria</taxon>
        <taxon>Pseudomonadati</taxon>
        <taxon>Bacteroidota</taxon>
        <taxon>Cytophagia</taxon>
        <taxon>Cytophagales</taxon>
        <taxon>Flectobacillaceae</taxon>
        <taxon>Arcicella</taxon>
    </lineage>
</organism>
<dbReference type="PANTHER" id="PTHR37461">
    <property type="entry name" value="ANTI-SIGMA-K FACTOR RSKA"/>
    <property type="match status" value="1"/>
</dbReference>
<dbReference type="Proteomes" id="UP000524404">
    <property type="component" value="Unassembled WGS sequence"/>
</dbReference>
<evidence type="ECO:0000256" key="5">
    <source>
        <dbReference type="ARBA" id="ARBA00022989"/>
    </source>
</evidence>
<evidence type="ECO:0000313" key="11">
    <source>
        <dbReference type="Proteomes" id="UP000524404"/>
    </source>
</evidence>
<dbReference type="PANTHER" id="PTHR37461:SF1">
    <property type="entry name" value="ANTI-SIGMA-K FACTOR RSKA"/>
    <property type="match status" value="1"/>
</dbReference>
<dbReference type="RefSeq" id="WP_184136667.1">
    <property type="nucleotide sequence ID" value="NZ_JACHKT010000036.1"/>
</dbReference>
<accession>A0A841EWZ3</accession>
<keyword evidence="3" id="KW-1003">Cell membrane</keyword>
<proteinExistence type="predicted"/>
<feature type="domain" description="Anti-sigma K factor RskA C-terminal" evidence="9">
    <location>
        <begin position="112"/>
        <end position="267"/>
    </location>
</feature>
<reference evidence="10 11" key="1">
    <citation type="submission" date="2020-08" db="EMBL/GenBank/DDBJ databases">
        <title>Functional genomics of gut bacteria from endangered species of beetles.</title>
        <authorList>
            <person name="Carlos-Shanley C."/>
        </authorList>
    </citation>
    <scope>NUCLEOTIDE SEQUENCE [LARGE SCALE GENOMIC DNA]</scope>
    <source>
        <strain evidence="10 11">S00070</strain>
    </source>
</reference>
<evidence type="ECO:0000259" key="9">
    <source>
        <dbReference type="Pfam" id="PF10099"/>
    </source>
</evidence>
<keyword evidence="4" id="KW-0812">Transmembrane</keyword>
<gene>
    <name evidence="10" type="ORF">HNP25_003799</name>
</gene>
<comment type="caution">
    <text evidence="10">The sequence shown here is derived from an EMBL/GenBank/DDBJ whole genome shotgun (WGS) entry which is preliminary data.</text>
</comment>
<evidence type="ECO:0000256" key="6">
    <source>
        <dbReference type="ARBA" id="ARBA00023136"/>
    </source>
</evidence>
<protein>
    <recommendedName>
        <fullName evidence="8">Regulator of SigK</fullName>
    </recommendedName>
    <alternativeName>
        <fullName evidence="7">Sigma-K anti-sigma factor RskA</fullName>
    </alternativeName>
</protein>
<dbReference type="GO" id="GO:0005886">
    <property type="term" value="C:plasma membrane"/>
    <property type="evidence" value="ECO:0007669"/>
    <property type="project" value="UniProtKB-SubCell"/>
</dbReference>